<evidence type="ECO:0000256" key="1">
    <source>
        <dbReference type="ARBA" id="ARBA00022679"/>
    </source>
</evidence>
<evidence type="ECO:0000256" key="2">
    <source>
        <dbReference type="ARBA" id="ARBA00022695"/>
    </source>
</evidence>
<dbReference type="AlphaFoldDB" id="A0A4Y2G518"/>
<evidence type="ECO:0000256" key="5">
    <source>
        <dbReference type="ARBA" id="ARBA00022801"/>
    </source>
</evidence>
<keyword evidence="1" id="KW-0808">Transferase</keyword>
<comment type="caution">
    <text evidence="8">The sequence shown here is derived from an EMBL/GenBank/DDBJ whole genome shotgun (WGS) entry which is preliminary data.</text>
</comment>
<evidence type="ECO:0000256" key="6">
    <source>
        <dbReference type="ARBA" id="ARBA00022918"/>
    </source>
</evidence>
<dbReference type="InterPro" id="IPR050951">
    <property type="entry name" value="Retrovirus_Pol_polyprotein"/>
</dbReference>
<accession>A0A4Y2G518</accession>
<feature type="domain" description="Reverse transcriptase RNase H-like" evidence="7">
    <location>
        <begin position="33"/>
        <end position="137"/>
    </location>
</feature>
<keyword evidence="5" id="KW-0378">Hydrolase</keyword>
<keyword evidence="2" id="KW-0548">Nucleotidyltransferase</keyword>
<dbReference type="CDD" id="cd09274">
    <property type="entry name" value="RNase_HI_RT_Ty3"/>
    <property type="match status" value="1"/>
</dbReference>
<reference evidence="8 9" key="1">
    <citation type="journal article" date="2019" name="Sci. Rep.">
        <title>Orb-weaving spider Araneus ventricosus genome elucidates the spidroin gene catalogue.</title>
        <authorList>
            <person name="Kono N."/>
            <person name="Nakamura H."/>
            <person name="Ohtoshi R."/>
            <person name="Moran D.A.P."/>
            <person name="Shinohara A."/>
            <person name="Yoshida Y."/>
            <person name="Fujiwara M."/>
            <person name="Mori M."/>
            <person name="Tomita M."/>
            <person name="Arakawa K."/>
        </authorList>
    </citation>
    <scope>NUCLEOTIDE SEQUENCE [LARGE SCALE GENOMIC DNA]</scope>
</reference>
<dbReference type="InterPro" id="IPR041373">
    <property type="entry name" value="RT_RNaseH"/>
</dbReference>
<dbReference type="EMBL" id="BGPR01001191">
    <property type="protein sequence ID" value="GBM47718.1"/>
    <property type="molecule type" value="Genomic_DNA"/>
</dbReference>
<protein>
    <submittedName>
        <fullName evidence="8">Retrovirus-related Pol polyprotein from transposon 297</fullName>
    </submittedName>
</protein>
<keyword evidence="4" id="KW-0255">Endonuclease</keyword>
<dbReference type="PANTHER" id="PTHR37984:SF5">
    <property type="entry name" value="PROTEIN NYNRIN-LIKE"/>
    <property type="match status" value="1"/>
</dbReference>
<name>A0A4Y2G518_ARAVE</name>
<sequence>MSKRSCGLRKDCENAFNSLKQALASKPIFPSPDYNRQFILQKDASNNGIGFVLSQVTENDKEHPILHLSRKFSDVGKRYCASEKECAALIFGIQRLKYYLDCQDFTIATDHTPLTLLKTNASKNARILRWSLAIQPFKIIIMHLKGLSTKMRTR</sequence>
<organism evidence="8 9">
    <name type="scientific">Araneus ventricosus</name>
    <name type="common">Orbweaver spider</name>
    <name type="synonym">Epeira ventricosa</name>
    <dbReference type="NCBI Taxonomy" id="182803"/>
    <lineage>
        <taxon>Eukaryota</taxon>
        <taxon>Metazoa</taxon>
        <taxon>Ecdysozoa</taxon>
        <taxon>Arthropoda</taxon>
        <taxon>Chelicerata</taxon>
        <taxon>Arachnida</taxon>
        <taxon>Araneae</taxon>
        <taxon>Araneomorphae</taxon>
        <taxon>Entelegynae</taxon>
        <taxon>Araneoidea</taxon>
        <taxon>Araneidae</taxon>
        <taxon>Araneus</taxon>
    </lineage>
</organism>
<keyword evidence="6" id="KW-0695">RNA-directed DNA polymerase</keyword>
<dbReference type="FunFam" id="3.10.20.370:FF:000001">
    <property type="entry name" value="Retrovirus-related Pol polyprotein from transposon 17.6-like protein"/>
    <property type="match status" value="1"/>
</dbReference>
<proteinExistence type="predicted"/>
<dbReference type="GO" id="GO:0003964">
    <property type="term" value="F:RNA-directed DNA polymerase activity"/>
    <property type="evidence" value="ECO:0007669"/>
    <property type="project" value="UniProtKB-KW"/>
</dbReference>
<evidence type="ECO:0000256" key="3">
    <source>
        <dbReference type="ARBA" id="ARBA00022722"/>
    </source>
</evidence>
<keyword evidence="3" id="KW-0540">Nuclease</keyword>
<dbReference type="OrthoDB" id="6491597at2759"/>
<dbReference type="Gene3D" id="3.10.20.370">
    <property type="match status" value="1"/>
</dbReference>
<evidence type="ECO:0000313" key="9">
    <source>
        <dbReference type="Proteomes" id="UP000499080"/>
    </source>
</evidence>
<dbReference type="Pfam" id="PF17917">
    <property type="entry name" value="RT_RNaseH"/>
    <property type="match status" value="1"/>
</dbReference>
<evidence type="ECO:0000313" key="8">
    <source>
        <dbReference type="EMBL" id="GBM47718.1"/>
    </source>
</evidence>
<evidence type="ECO:0000259" key="7">
    <source>
        <dbReference type="Pfam" id="PF17917"/>
    </source>
</evidence>
<keyword evidence="9" id="KW-1185">Reference proteome</keyword>
<dbReference type="GO" id="GO:0004519">
    <property type="term" value="F:endonuclease activity"/>
    <property type="evidence" value="ECO:0007669"/>
    <property type="project" value="UniProtKB-KW"/>
</dbReference>
<dbReference type="Proteomes" id="UP000499080">
    <property type="component" value="Unassembled WGS sequence"/>
</dbReference>
<evidence type="ECO:0000256" key="4">
    <source>
        <dbReference type="ARBA" id="ARBA00022759"/>
    </source>
</evidence>
<dbReference type="PANTHER" id="PTHR37984">
    <property type="entry name" value="PROTEIN CBG26694"/>
    <property type="match status" value="1"/>
</dbReference>
<dbReference type="InterPro" id="IPR043502">
    <property type="entry name" value="DNA/RNA_pol_sf"/>
</dbReference>
<gene>
    <name evidence="8" type="primary">pol_293</name>
    <name evidence="8" type="ORF">AVEN_59566_1</name>
</gene>
<dbReference type="SUPFAM" id="SSF56672">
    <property type="entry name" value="DNA/RNA polymerases"/>
    <property type="match status" value="1"/>
</dbReference>
<dbReference type="GO" id="GO:0016787">
    <property type="term" value="F:hydrolase activity"/>
    <property type="evidence" value="ECO:0007669"/>
    <property type="project" value="UniProtKB-KW"/>
</dbReference>